<evidence type="ECO:0000313" key="3">
    <source>
        <dbReference type="EMBL" id="CDT65016.1"/>
    </source>
</evidence>
<keyword evidence="2" id="KW-0812">Transmembrane</keyword>
<dbReference type="Gene3D" id="1.10.287.110">
    <property type="entry name" value="DnaJ domain"/>
    <property type="match status" value="1"/>
</dbReference>
<dbReference type="EMBL" id="CCKJ01000032">
    <property type="protein sequence ID" value="CDT65016.1"/>
    <property type="molecule type" value="Genomic_DNA"/>
</dbReference>
<keyword evidence="4" id="KW-1185">Reference proteome</keyword>
<keyword evidence="1" id="KW-0143">Chaperone</keyword>
<reference evidence="3 4" key="1">
    <citation type="submission" date="2014-06" db="EMBL/GenBank/DDBJ databases">
        <authorList>
            <person name="Le Roux F."/>
        </authorList>
    </citation>
    <scope>NUCLEOTIDE SEQUENCE [LARGE SCALE GENOMIC DNA]</scope>
    <source>
        <strain evidence="3 4">J2-31</strain>
    </source>
</reference>
<evidence type="ECO:0008006" key="5">
    <source>
        <dbReference type="Google" id="ProtNLM"/>
    </source>
</evidence>
<sequence length="157" mass="17878">MWVSATDLEIAVLLTVAAMGSGSLLLNGYLKSLNNSIKLMKEKERASELRITVLDRYKNRLETCCIQLEKLSVKQSGVIERGLERQHKLIGEYNKLVISESDSSILFMFVHKPTKNEIKARYKILCKAFYPDVGGSVEAMQIVNNSYEQELIKYDIE</sequence>
<dbReference type="SUPFAM" id="SSF46565">
    <property type="entry name" value="Chaperone J-domain"/>
    <property type="match status" value="1"/>
</dbReference>
<dbReference type="Proteomes" id="UP000041625">
    <property type="component" value="Unassembled WGS sequence"/>
</dbReference>
<feature type="transmembrane region" description="Helical" evidence="2">
    <location>
        <begin position="12"/>
        <end position="30"/>
    </location>
</feature>
<evidence type="ECO:0000256" key="1">
    <source>
        <dbReference type="ARBA" id="ARBA00023186"/>
    </source>
</evidence>
<accession>A0AA86XAE6</accession>
<keyword evidence="2" id="KW-0472">Membrane</keyword>
<organism evidence="3 4">
    <name type="scientific">Vibrio coralliirubri</name>
    <dbReference type="NCBI Taxonomy" id="1516159"/>
    <lineage>
        <taxon>Bacteria</taxon>
        <taxon>Pseudomonadati</taxon>
        <taxon>Pseudomonadota</taxon>
        <taxon>Gammaproteobacteria</taxon>
        <taxon>Vibrionales</taxon>
        <taxon>Vibrionaceae</taxon>
        <taxon>Vibrio</taxon>
    </lineage>
</organism>
<evidence type="ECO:0000313" key="4">
    <source>
        <dbReference type="Proteomes" id="UP000041625"/>
    </source>
</evidence>
<comment type="caution">
    <text evidence="3">The sequence shown here is derived from an EMBL/GenBank/DDBJ whole genome shotgun (WGS) entry which is preliminary data.</text>
</comment>
<keyword evidence="2" id="KW-1133">Transmembrane helix</keyword>
<protein>
    <recommendedName>
        <fullName evidence="5">J domain-containing protein</fullName>
    </recommendedName>
</protein>
<evidence type="ECO:0000256" key="2">
    <source>
        <dbReference type="SAM" id="Phobius"/>
    </source>
</evidence>
<dbReference type="InterPro" id="IPR036869">
    <property type="entry name" value="J_dom_sf"/>
</dbReference>
<name>A0AA86XAE6_9VIBR</name>
<dbReference type="AlphaFoldDB" id="A0AA86XAE6"/>
<proteinExistence type="predicted"/>
<gene>
    <name evidence="3" type="ORF">VCR31J2_1270816</name>
</gene>
<dbReference type="RefSeq" id="WP_050650327.1">
    <property type="nucleotide sequence ID" value="NZ_LK933975.1"/>
</dbReference>